<keyword evidence="2" id="KW-1185">Reference proteome</keyword>
<proteinExistence type="predicted"/>
<name>A0AAP0HZZ2_9MAGN</name>
<sequence length="72" mass="8263">MSTTKENCSTILKANHQAEEPFSCSIADLQSIKYKNDKFQVSNTEQVVYNILKENNQSIFILIEIKVQGMHE</sequence>
<reference evidence="1 2" key="1">
    <citation type="submission" date="2024-01" db="EMBL/GenBank/DDBJ databases">
        <title>Genome assemblies of Stephania.</title>
        <authorList>
            <person name="Yang L."/>
        </authorList>
    </citation>
    <scope>NUCLEOTIDE SEQUENCE [LARGE SCALE GENOMIC DNA]</scope>
    <source>
        <strain evidence="1">QJT</strain>
        <tissue evidence="1">Leaf</tissue>
    </source>
</reference>
<dbReference type="AlphaFoldDB" id="A0AAP0HZZ2"/>
<accession>A0AAP0HZZ2</accession>
<evidence type="ECO:0000313" key="1">
    <source>
        <dbReference type="EMBL" id="KAK9102841.1"/>
    </source>
</evidence>
<organism evidence="1 2">
    <name type="scientific">Stephania japonica</name>
    <dbReference type="NCBI Taxonomy" id="461633"/>
    <lineage>
        <taxon>Eukaryota</taxon>
        <taxon>Viridiplantae</taxon>
        <taxon>Streptophyta</taxon>
        <taxon>Embryophyta</taxon>
        <taxon>Tracheophyta</taxon>
        <taxon>Spermatophyta</taxon>
        <taxon>Magnoliopsida</taxon>
        <taxon>Ranunculales</taxon>
        <taxon>Menispermaceae</taxon>
        <taxon>Menispermoideae</taxon>
        <taxon>Cissampelideae</taxon>
        <taxon>Stephania</taxon>
    </lineage>
</organism>
<protein>
    <submittedName>
        <fullName evidence="1">Uncharacterized protein</fullName>
    </submittedName>
</protein>
<evidence type="ECO:0000313" key="2">
    <source>
        <dbReference type="Proteomes" id="UP001417504"/>
    </source>
</evidence>
<dbReference type="Proteomes" id="UP001417504">
    <property type="component" value="Unassembled WGS sequence"/>
</dbReference>
<dbReference type="EMBL" id="JBBNAE010000008">
    <property type="protein sequence ID" value="KAK9102841.1"/>
    <property type="molecule type" value="Genomic_DNA"/>
</dbReference>
<gene>
    <name evidence="1" type="ORF">Sjap_020095</name>
</gene>
<comment type="caution">
    <text evidence="1">The sequence shown here is derived from an EMBL/GenBank/DDBJ whole genome shotgun (WGS) entry which is preliminary data.</text>
</comment>